<feature type="region of interest" description="Disordered" evidence="1">
    <location>
        <begin position="1"/>
        <end position="52"/>
    </location>
</feature>
<dbReference type="EMBL" id="CATNWA010015774">
    <property type="protein sequence ID" value="CAI9586695.1"/>
    <property type="molecule type" value="Genomic_DNA"/>
</dbReference>
<name>A0ABN9ERU8_9NEOB</name>
<gene>
    <name evidence="2" type="ORF">SPARVUS_LOCUS10410112</name>
</gene>
<evidence type="ECO:0000313" key="2">
    <source>
        <dbReference type="EMBL" id="CAI9586695.1"/>
    </source>
</evidence>
<proteinExistence type="predicted"/>
<reference evidence="2" key="1">
    <citation type="submission" date="2023-05" db="EMBL/GenBank/DDBJ databases">
        <authorList>
            <person name="Stuckert A."/>
        </authorList>
    </citation>
    <scope>NUCLEOTIDE SEQUENCE</scope>
</reference>
<dbReference type="Proteomes" id="UP001162483">
    <property type="component" value="Unassembled WGS sequence"/>
</dbReference>
<evidence type="ECO:0000313" key="3">
    <source>
        <dbReference type="Proteomes" id="UP001162483"/>
    </source>
</evidence>
<sequence>MNRRLTADHNSGLEDSDVADSASKFSSEDSEEASGYLYDSDASYDDVSLSSRPGGEMDLLGEILDSLSTHSSDPGGARLTAAKSLDFFRSVEDLDYKVMPAQSESMSMDEKIYTKEETQYPQRGQLEFTECRR</sequence>
<keyword evidence="3" id="KW-1185">Reference proteome</keyword>
<evidence type="ECO:0000256" key="1">
    <source>
        <dbReference type="SAM" id="MobiDB-lite"/>
    </source>
</evidence>
<protein>
    <submittedName>
        <fullName evidence="2">Uncharacterized protein</fullName>
    </submittedName>
</protein>
<comment type="caution">
    <text evidence="2">The sequence shown here is derived from an EMBL/GenBank/DDBJ whole genome shotgun (WGS) entry which is preliminary data.</text>
</comment>
<accession>A0ABN9ERU8</accession>
<organism evidence="2 3">
    <name type="scientific">Staurois parvus</name>
    <dbReference type="NCBI Taxonomy" id="386267"/>
    <lineage>
        <taxon>Eukaryota</taxon>
        <taxon>Metazoa</taxon>
        <taxon>Chordata</taxon>
        <taxon>Craniata</taxon>
        <taxon>Vertebrata</taxon>
        <taxon>Euteleostomi</taxon>
        <taxon>Amphibia</taxon>
        <taxon>Batrachia</taxon>
        <taxon>Anura</taxon>
        <taxon>Neobatrachia</taxon>
        <taxon>Ranoidea</taxon>
        <taxon>Ranidae</taxon>
        <taxon>Staurois</taxon>
    </lineage>
</organism>